<organism evidence="1 2">
    <name type="scientific">Galemys pyrenaicus</name>
    <name type="common">Iberian desman</name>
    <name type="synonym">Pyrenean desman</name>
    <dbReference type="NCBI Taxonomy" id="202257"/>
    <lineage>
        <taxon>Eukaryota</taxon>
        <taxon>Metazoa</taxon>
        <taxon>Chordata</taxon>
        <taxon>Craniata</taxon>
        <taxon>Vertebrata</taxon>
        <taxon>Euteleostomi</taxon>
        <taxon>Mammalia</taxon>
        <taxon>Eutheria</taxon>
        <taxon>Laurasiatheria</taxon>
        <taxon>Eulipotyphla</taxon>
        <taxon>Talpidae</taxon>
        <taxon>Galemys</taxon>
    </lineage>
</organism>
<evidence type="ECO:0000313" key="1">
    <source>
        <dbReference type="EMBL" id="KAG8515609.1"/>
    </source>
</evidence>
<keyword evidence="2" id="KW-1185">Reference proteome</keyword>
<proteinExistence type="predicted"/>
<dbReference type="GO" id="GO:0005509">
    <property type="term" value="F:calcium ion binding"/>
    <property type="evidence" value="ECO:0007669"/>
    <property type="project" value="InterPro"/>
</dbReference>
<name>A0A8J6A544_GALPY</name>
<feature type="non-terminal residue" evidence="1">
    <location>
        <position position="86"/>
    </location>
</feature>
<dbReference type="EMBL" id="JAGFMF010011704">
    <property type="protein sequence ID" value="KAG8515609.1"/>
    <property type="molecule type" value="Genomic_DNA"/>
</dbReference>
<evidence type="ECO:0000313" key="2">
    <source>
        <dbReference type="Proteomes" id="UP000700334"/>
    </source>
</evidence>
<sequence>METLMLDIMKLRLNKMLKLSFKLRSLSGRQMKKSVSQLRRVFDKHMTVSGFQTEEGIDHEASSNLKQLLLAIVKSIEVYLPTLQKQ</sequence>
<gene>
    <name evidence="1" type="ORF">J0S82_017164</name>
</gene>
<protein>
    <submittedName>
        <fullName evidence="1">Annexin A5</fullName>
    </submittedName>
</protein>
<dbReference type="Proteomes" id="UP000700334">
    <property type="component" value="Unassembled WGS sequence"/>
</dbReference>
<accession>A0A8J6A544</accession>
<reference evidence="1" key="1">
    <citation type="journal article" date="2021" name="Evol. Appl.">
        <title>The genome of the Pyrenean desman and the effects of bottlenecks and inbreeding on the genomic landscape of an endangered species.</title>
        <authorList>
            <person name="Escoda L."/>
            <person name="Castresana J."/>
        </authorList>
    </citation>
    <scope>NUCLEOTIDE SEQUENCE</scope>
    <source>
        <strain evidence="1">IBE-C5619</strain>
    </source>
</reference>
<comment type="caution">
    <text evidence="1">The sequence shown here is derived from an EMBL/GenBank/DDBJ whole genome shotgun (WGS) entry which is preliminary data.</text>
</comment>
<dbReference type="GO" id="GO:0005544">
    <property type="term" value="F:calcium-dependent phospholipid binding"/>
    <property type="evidence" value="ECO:0007669"/>
    <property type="project" value="InterPro"/>
</dbReference>
<dbReference type="Gene3D" id="1.10.220.10">
    <property type="entry name" value="Annexin"/>
    <property type="match status" value="1"/>
</dbReference>
<dbReference type="AlphaFoldDB" id="A0A8J6A544"/>
<dbReference type="InterPro" id="IPR037104">
    <property type="entry name" value="Annexin_sf"/>
</dbReference>